<name>A0ABP8K1S6_9MICO</name>
<gene>
    <name evidence="3" type="ORF">GCM10023168_05580</name>
</gene>
<feature type="domain" description="Beta-lactamase-related" evidence="2">
    <location>
        <begin position="112"/>
        <end position="410"/>
    </location>
</feature>
<dbReference type="PANTHER" id="PTHR46825">
    <property type="entry name" value="D-ALANYL-D-ALANINE-CARBOXYPEPTIDASE/ENDOPEPTIDASE AMPH"/>
    <property type="match status" value="1"/>
</dbReference>
<protein>
    <recommendedName>
        <fullName evidence="2">Beta-lactamase-related domain-containing protein</fullName>
    </recommendedName>
</protein>
<feature type="compositionally biased region" description="Polar residues" evidence="1">
    <location>
        <begin position="63"/>
        <end position="81"/>
    </location>
</feature>
<dbReference type="SUPFAM" id="SSF56601">
    <property type="entry name" value="beta-lactamase/transpeptidase-like"/>
    <property type="match status" value="1"/>
</dbReference>
<dbReference type="PANTHER" id="PTHR46825:SF7">
    <property type="entry name" value="D-ALANYL-D-ALANINE CARBOXYPEPTIDASE"/>
    <property type="match status" value="1"/>
</dbReference>
<dbReference type="InterPro" id="IPR001466">
    <property type="entry name" value="Beta-lactam-related"/>
</dbReference>
<proteinExistence type="predicted"/>
<evidence type="ECO:0000313" key="3">
    <source>
        <dbReference type="EMBL" id="GAA4398951.1"/>
    </source>
</evidence>
<evidence type="ECO:0000313" key="4">
    <source>
        <dbReference type="Proteomes" id="UP001500945"/>
    </source>
</evidence>
<keyword evidence="4" id="KW-1185">Reference proteome</keyword>
<dbReference type="EMBL" id="BAABGM010000003">
    <property type="protein sequence ID" value="GAA4398951.1"/>
    <property type="molecule type" value="Genomic_DNA"/>
</dbReference>
<dbReference type="Pfam" id="PF00144">
    <property type="entry name" value="Beta-lactamase"/>
    <property type="match status" value="1"/>
</dbReference>
<dbReference type="InterPro" id="IPR050491">
    <property type="entry name" value="AmpC-like"/>
</dbReference>
<reference evidence="4" key="1">
    <citation type="journal article" date="2019" name="Int. J. Syst. Evol. Microbiol.">
        <title>The Global Catalogue of Microorganisms (GCM) 10K type strain sequencing project: providing services to taxonomists for standard genome sequencing and annotation.</title>
        <authorList>
            <consortium name="The Broad Institute Genomics Platform"/>
            <consortium name="The Broad Institute Genome Sequencing Center for Infectious Disease"/>
            <person name="Wu L."/>
            <person name="Ma J."/>
        </authorList>
    </citation>
    <scope>NUCLEOTIDE SEQUENCE [LARGE SCALE GENOMIC DNA]</scope>
    <source>
        <strain evidence="4">JCM 17809</strain>
    </source>
</reference>
<comment type="caution">
    <text evidence="3">The sequence shown here is derived from an EMBL/GenBank/DDBJ whole genome shotgun (WGS) entry which is preliminary data.</text>
</comment>
<evidence type="ECO:0000259" key="2">
    <source>
        <dbReference type="Pfam" id="PF00144"/>
    </source>
</evidence>
<evidence type="ECO:0000256" key="1">
    <source>
        <dbReference type="SAM" id="MobiDB-lite"/>
    </source>
</evidence>
<sequence>MWFWIAGMAAFLIVFLLTKGVASRRGAFPKVRTERLTGSGAVLILGLALAACTGSGQGADPSGTISSATAPSLSPAESSTGLPWPAAPTSALLPERATTMLAEMQRWVDKEFMPGATAAVVSPDGVWTAAVGVDGQGARLQSASGMSLGQVTQTFVASQALLLAEQGKLDLDAPASRYVPVPQLANGATTRQLLGHRAGIPDPGQEPYATVFTAPEAHWSTEQFLAPVPKATASPGEKFYEDTTNYVLAGLVVEKASGRSIATAIDADLWTPLGLERLAYQDEQALPEPIAAPGQDEGLPQGQTGRPYLPFRSIASAIAASHGAAGDAASVARWGYALYGGQVLTPDSVAQLTDFDQDVGPGYGLATIDFTQPYWFKWHIEGHGMRGSLVGYRSVLAVYPEHHLSVAILTPSAVDVLPYVRYIVNAGRLLE</sequence>
<dbReference type="InterPro" id="IPR012338">
    <property type="entry name" value="Beta-lactam/transpept-like"/>
</dbReference>
<dbReference type="Gene3D" id="3.40.710.10">
    <property type="entry name" value="DD-peptidase/beta-lactamase superfamily"/>
    <property type="match status" value="1"/>
</dbReference>
<feature type="region of interest" description="Disordered" evidence="1">
    <location>
        <begin position="60"/>
        <end position="88"/>
    </location>
</feature>
<accession>A0ABP8K1S6</accession>
<dbReference type="RefSeq" id="WP_345202014.1">
    <property type="nucleotide sequence ID" value="NZ_BAABGM010000003.1"/>
</dbReference>
<dbReference type="Proteomes" id="UP001500945">
    <property type="component" value="Unassembled WGS sequence"/>
</dbReference>
<organism evidence="3 4">
    <name type="scientific">Fodinibacter luteus</name>
    <dbReference type="NCBI Taxonomy" id="552064"/>
    <lineage>
        <taxon>Bacteria</taxon>
        <taxon>Bacillati</taxon>
        <taxon>Actinomycetota</taxon>
        <taxon>Actinomycetes</taxon>
        <taxon>Micrococcales</taxon>
        <taxon>Intrasporangiaceae</taxon>
        <taxon>Fodinibacter (ex Wang et al. 2009)</taxon>
    </lineage>
</organism>